<feature type="transmembrane region" description="Helical" evidence="1">
    <location>
        <begin position="200"/>
        <end position="218"/>
    </location>
</feature>
<dbReference type="Proteomes" id="UP000000270">
    <property type="component" value="Chromosome"/>
</dbReference>
<dbReference type="STRING" id="438753.AZC_0746"/>
<evidence type="ECO:0000259" key="2">
    <source>
        <dbReference type="Pfam" id="PF01569"/>
    </source>
</evidence>
<dbReference type="Pfam" id="PF01569">
    <property type="entry name" value="PAP2"/>
    <property type="match status" value="1"/>
</dbReference>
<gene>
    <name evidence="3" type="ordered locus">AZC_0746</name>
</gene>
<feature type="transmembrane region" description="Helical" evidence="1">
    <location>
        <begin position="61"/>
        <end position="80"/>
    </location>
</feature>
<dbReference type="KEGG" id="azc:AZC_0746"/>
<reference evidence="3 4" key="3">
    <citation type="journal article" date="2008" name="BMC Genomics">
        <title>The genome of the versatile nitrogen fixer Azorhizobium caulinodans ORS571.</title>
        <authorList>
            <person name="Lee KB."/>
            <person name="Backer P.D."/>
            <person name="Aono T."/>
            <person name="Liu CT."/>
            <person name="Suzuki S."/>
            <person name="Suzuki T."/>
            <person name="Kaneko T."/>
            <person name="Yamada M."/>
            <person name="Tabata S."/>
            <person name="Kupfer D.M."/>
            <person name="Najar F.Z."/>
            <person name="Wiley G.B."/>
            <person name="Roe B."/>
            <person name="Binnewies T.T."/>
            <person name="Ussery D.W."/>
            <person name="D'Haeze W."/>
            <person name="Herder J.D."/>
            <person name="Gevers D."/>
            <person name="Vereecke D."/>
            <person name="Holsters M."/>
            <person name="Oyaizu H."/>
        </authorList>
    </citation>
    <scope>NUCLEOTIDE SEQUENCE [LARGE SCALE GENOMIC DNA]</scope>
    <source>
        <strain evidence="4">ATCC 43989 / DSM 5975 / JCM 20966 / LMG 6465 / NBRC 14845 / NCIMB 13405 / ORS 571</strain>
    </source>
</reference>
<reference evidence="4" key="2">
    <citation type="submission" date="2007-04" db="EMBL/GenBank/DDBJ databases">
        <title>Complete genome sequence of the nitrogen-fixing bacterium Azorhizobium caulinodans ORS571.</title>
        <authorList>
            <person name="Lee K.B."/>
            <person name="Backer P.D."/>
            <person name="Aono T."/>
            <person name="Liu C.T."/>
            <person name="Suzuki S."/>
            <person name="Suzuki T."/>
            <person name="Kaneko T."/>
            <person name="Yamada M."/>
            <person name="Tabata S."/>
            <person name="Kupfer D.M."/>
            <person name="Najar F.Z."/>
            <person name="Wiley G.B."/>
            <person name="Roe B."/>
            <person name="Binnewies T."/>
            <person name="Ussery D."/>
            <person name="Vereecke D."/>
            <person name="Gevers D."/>
            <person name="Holsters M."/>
            <person name="Oyaizu H."/>
        </authorList>
    </citation>
    <scope>NUCLEOTIDE SEQUENCE [LARGE SCALE GENOMIC DNA]</scope>
    <source>
        <strain evidence="4">ATCC 43989 / DSM 5975 / JCM 20966 / LMG 6465 / NBRC 14845 / NCIMB 13405 / ORS 571</strain>
    </source>
</reference>
<dbReference type="CDD" id="cd03396">
    <property type="entry name" value="PAP2_like_6"/>
    <property type="match status" value="1"/>
</dbReference>
<name>A8IQ57_AZOC5</name>
<organism evidence="3 4">
    <name type="scientific">Azorhizobium caulinodans (strain ATCC 43989 / DSM 5975 / JCM 20966 / LMG 6465 / NBRC 14845 / NCIMB 13405 / ORS 571)</name>
    <dbReference type="NCBI Taxonomy" id="438753"/>
    <lineage>
        <taxon>Bacteria</taxon>
        <taxon>Pseudomonadati</taxon>
        <taxon>Pseudomonadota</taxon>
        <taxon>Alphaproteobacteria</taxon>
        <taxon>Hyphomicrobiales</taxon>
        <taxon>Xanthobacteraceae</taxon>
        <taxon>Azorhizobium</taxon>
    </lineage>
</organism>
<dbReference type="HOGENOM" id="CLU_070327_1_0_5"/>
<dbReference type="EMBL" id="AP009384">
    <property type="protein sequence ID" value="BAF86744.1"/>
    <property type="molecule type" value="Genomic_DNA"/>
</dbReference>
<dbReference type="eggNOG" id="COG0671">
    <property type="taxonomic scope" value="Bacteria"/>
</dbReference>
<feature type="transmembrane region" description="Helical" evidence="1">
    <location>
        <begin position="170"/>
        <end position="188"/>
    </location>
</feature>
<keyword evidence="1" id="KW-0812">Transmembrane</keyword>
<reference evidence="3 4" key="6">
    <citation type="journal article" date="2011" name="Appl. Environ. Microbiol.">
        <title>Involvement of the azorhizobial chromosome partition gene (parA) in the onset of bacteroid differentiation during Sesbania rostrata stem nodule development.</title>
        <authorList>
            <person name="Liu CT."/>
            <person name="Lee KB."/>
            <person name="Wang YS."/>
            <person name="Peng MH."/>
            <person name="Lee KT."/>
            <person name="Suzuki S."/>
            <person name="Suzuki T."/>
            <person name="Oyaizu H."/>
        </authorList>
    </citation>
    <scope>NUCLEOTIDE SEQUENCE [LARGE SCALE GENOMIC DNA]</scope>
    <source>
        <strain evidence="4">ATCC 43989 / DSM 5975 / JCM 20966 / LMG 6465 / NBRC 14845 / NCIMB 13405 / ORS 571</strain>
    </source>
</reference>
<feature type="transmembrane region" description="Helical" evidence="1">
    <location>
        <begin position="7"/>
        <end position="28"/>
    </location>
</feature>
<dbReference type="SUPFAM" id="SSF48317">
    <property type="entry name" value="Acid phosphatase/Vanadium-dependent haloperoxidase"/>
    <property type="match status" value="1"/>
</dbReference>
<keyword evidence="1" id="KW-0472">Membrane</keyword>
<proteinExistence type="predicted"/>
<protein>
    <submittedName>
        <fullName evidence="3">PA-phosphatase related phosphoesterase</fullName>
    </submittedName>
</protein>
<keyword evidence="4" id="KW-1185">Reference proteome</keyword>
<dbReference type="InterPro" id="IPR036938">
    <property type="entry name" value="PAP2/HPO_sf"/>
</dbReference>
<reference evidence="3 4" key="5">
    <citation type="journal article" date="2010" name="Appl. Environ. Microbiol.">
        <title>phrR-like gene praR of Azorhizobium caulinodans ORS571 is essential for symbiosis with Sesbania rostrata and is involved in expression of reb genes.</title>
        <authorList>
            <person name="Akiba N."/>
            <person name="Aono T."/>
            <person name="Toyazaki H."/>
            <person name="Sato S."/>
            <person name="Oyaizu H."/>
        </authorList>
    </citation>
    <scope>NUCLEOTIDE SEQUENCE [LARGE SCALE GENOMIC DNA]</scope>
    <source>
        <strain evidence="4">ATCC 43989 / DSM 5975 / JCM 20966 / LMG 6465 / NBRC 14845 / NCIMB 13405 / ORS 571</strain>
    </source>
</reference>
<evidence type="ECO:0000313" key="3">
    <source>
        <dbReference type="EMBL" id="BAF86744.1"/>
    </source>
</evidence>
<evidence type="ECO:0000313" key="4">
    <source>
        <dbReference type="Proteomes" id="UP000000270"/>
    </source>
</evidence>
<evidence type="ECO:0000256" key="1">
    <source>
        <dbReference type="SAM" id="Phobius"/>
    </source>
</evidence>
<dbReference type="InterPro" id="IPR000326">
    <property type="entry name" value="PAP2/HPO"/>
</dbReference>
<feature type="transmembrane region" description="Helical" evidence="1">
    <location>
        <begin position="92"/>
        <end position="111"/>
    </location>
</feature>
<keyword evidence="1" id="KW-1133">Transmembrane helix</keyword>
<sequence>MGGVRWLVFLTLLAGAAVLILFTLFPSLDLTITAWFWDKTTNSFPWAGTGWGKTLRQAGNVLPWLIAAPAFAALILKLLFPARRMFMPARPALLLALAMALGPGLMVNGILKEKWGRPRPVHVEEFGGQKAFTPWYSTAGTCPANCSFVSGEGALGFWTVAPASLVPGPLGPVALGAAVVFGLAAGGLRLAFGGHFFTDVIFSGVLVVMIIVLLRWWLFDRRGAPTDAEAEAWVARIGVALHRLAARLWRWSAATARFLWRQASRLAARYLPRRGAGL</sequence>
<reference evidence="3 4" key="4">
    <citation type="journal article" date="2009" name="Appl. Environ. Microbiol.">
        <title>Comparative genome-wide transcriptional profiling of Azorhizobium caulinodans ORS571 grown under free-living and symbiotic conditions.</title>
        <authorList>
            <person name="Tsukada S."/>
            <person name="Aono T."/>
            <person name="Akiba N."/>
            <person name="Lee KB."/>
            <person name="Liu CT."/>
            <person name="Toyazaki H."/>
            <person name="Oyaizu H."/>
        </authorList>
    </citation>
    <scope>NUCLEOTIDE SEQUENCE [LARGE SCALE GENOMIC DNA]</scope>
    <source>
        <strain evidence="4">ATCC 43989 / DSM 5975 / JCM 20966 / LMG 6465 / NBRC 14845 / NCIMB 13405 / ORS 571</strain>
    </source>
</reference>
<feature type="domain" description="Phosphatidic acid phosphatase type 2/haloperoxidase" evidence="2">
    <location>
        <begin position="93"/>
        <end position="221"/>
    </location>
</feature>
<dbReference type="Gene3D" id="1.20.144.10">
    <property type="entry name" value="Phosphatidic acid phosphatase type 2/haloperoxidase"/>
    <property type="match status" value="1"/>
</dbReference>
<dbReference type="AlphaFoldDB" id="A8IQ57"/>
<reference evidence="3 4" key="1">
    <citation type="journal article" date="2007" name="Appl. Environ. Microbiol.">
        <title>Rhizobial factors required for stem nodule maturation and maintenance in Sesbania rostrata-Azorhizobium caulinodans ORS571 symbiosis.</title>
        <authorList>
            <person name="Suzuki S."/>
            <person name="Aono T."/>
            <person name="Lee KB."/>
            <person name="Suzuki T."/>
            <person name="Liu CT."/>
            <person name="Miwa H."/>
            <person name="Wakao S."/>
            <person name="Iki T."/>
            <person name="Oyaizu H."/>
        </authorList>
    </citation>
    <scope>NUCLEOTIDE SEQUENCE [LARGE SCALE GENOMIC DNA]</scope>
    <source>
        <strain evidence="4">ATCC 43989 / DSM 5975 / JCM 20966 / LMG 6465 / NBRC 14845 / NCIMB 13405 / ORS 571</strain>
    </source>
</reference>
<accession>A8IQ57</accession>